<dbReference type="Proteomes" id="UP000054166">
    <property type="component" value="Unassembled WGS sequence"/>
</dbReference>
<feature type="compositionally biased region" description="Basic residues" evidence="1">
    <location>
        <begin position="7"/>
        <end position="18"/>
    </location>
</feature>
<keyword evidence="3" id="KW-1185">Reference proteome</keyword>
<proteinExistence type="predicted"/>
<evidence type="ECO:0000313" key="2">
    <source>
        <dbReference type="EMBL" id="KIM75625.1"/>
    </source>
</evidence>
<reference evidence="3" key="2">
    <citation type="submission" date="2015-01" db="EMBL/GenBank/DDBJ databases">
        <title>Evolutionary Origins and Diversification of the Mycorrhizal Mutualists.</title>
        <authorList>
            <consortium name="DOE Joint Genome Institute"/>
            <consortium name="Mycorrhizal Genomics Consortium"/>
            <person name="Kohler A."/>
            <person name="Kuo A."/>
            <person name="Nagy L.G."/>
            <person name="Floudas D."/>
            <person name="Copeland A."/>
            <person name="Barry K.W."/>
            <person name="Cichocki N."/>
            <person name="Veneault-Fourrey C."/>
            <person name="LaButti K."/>
            <person name="Lindquist E.A."/>
            <person name="Lipzen A."/>
            <person name="Lundell T."/>
            <person name="Morin E."/>
            <person name="Murat C."/>
            <person name="Riley R."/>
            <person name="Ohm R."/>
            <person name="Sun H."/>
            <person name="Tunlid A."/>
            <person name="Henrissat B."/>
            <person name="Grigoriev I.V."/>
            <person name="Hibbett D.S."/>
            <person name="Martin F."/>
        </authorList>
    </citation>
    <scope>NUCLEOTIDE SEQUENCE [LARGE SCALE GENOMIC DNA]</scope>
    <source>
        <strain evidence="3">F 1598</strain>
    </source>
</reference>
<gene>
    <name evidence="2" type="ORF">PILCRDRAFT_668571</name>
</gene>
<organism evidence="2 3">
    <name type="scientific">Piloderma croceum (strain F 1598)</name>
    <dbReference type="NCBI Taxonomy" id="765440"/>
    <lineage>
        <taxon>Eukaryota</taxon>
        <taxon>Fungi</taxon>
        <taxon>Dikarya</taxon>
        <taxon>Basidiomycota</taxon>
        <taxon>Agaricomycotina</taxon>
        <taxon>Agaricomycetes</taxon>
        <taxon>Agaricomycetidae</taxon>
        <taxon>Atheliales</taxon>
        <taxon>Atheliaceae</taxon>
        <taxon>Piloderma</taxon>
    </lineage>
</organism>
<name>A0A0C3ESY4_PILCF</name>
<evidence type="ECO:0000256" key="1">
    <source>
        <dbReference type="SAM" id="MobiDB-lite"/>
    </source>
</evidence>
<accession>A0A0C3ESY4</accession>
<reference evidence="2 3" key="1">
    <citation type="submission" date="2014-04" db="EMBL/GenBank/DDBJ databases">
        <authorList>
            <consortium name="DOE Joint Genome Institute"/>
            <person name="Kuo A."/>
            <person name="Tarkka M."/>
            <person name="Buscot F."/>
            <person name="Kohler A."/>
            <person name="Nagy L.G."/>
            <person name="Floudas D."/>
            <person name="Copeland A."/>
            <person name="Barry K.W."/>
            <person name="Cichocki N."/>
            <person name="Veneault-Fourrey C."/>
            <person name="LaButti K."/>
            <person name="Lindquist E.A."/>
            <person name="Lipzen A."/>
            <person name="Lundell T."/>
            <person name="Morin E."/>
            <person name="Murat C."/>
            <person name="Sun H."/>
            <person name="Tunlid A."/>
            <person name="Henrissat B."/>
            <person name="Grigoriev I.V."/>
            <person name="Hibbett D.S."/>
            <person name="Martin F."/>
            <person name="Nordberg H.P."/>
            <person name="Cantor M.N."/>
            <person name="Hua S.X."/>
        </authorList>
    </citation>
    <scope>NUCLEOTIDE SEQUENCE [LARGE SCALE GENOMIC DNA]</scope>
    <source>
        <strain evidence="2 3">F 1598</strain>
    </source>
</reference>
<dbReference type="HOGENOM" id="CLU_2574725_0_0_1"/>
<sequence length="81" mass="9369">MRELNKQRKTTRLKKSPVHVRASSALPNSSTSISLRMLGLSPYAMFYFRVRQRRQLDVRCASKGPTREVRTSERASGSRTW</sequence>
<evidence type="ECO:0000313" key="3">
    <source>
        <dbReference type="Proteomes" id="UP000054166"/>
    </source>
</evidence>
<feature type="region of interest" description="Disordered" evidence="1">
    <location>
        <begin position="62"/>
        <end position="81"/>
    </location>
</feature>
<dbReference type="AlphaFoldDB" id="A0A0C3ESY4"/>
<protein>
    <submittedName>
        <fullName evidence="2">Uncharacterized protein</fullName>
    </submittedName>
</protein>
<dbReference type="InParanoid" id="A0A0C3ESY4"/>
<dbReference type="EMBL" id="KN833044">
    <property type="protein sequence ID" value="KIM75625.1"/>
    <property type="molecule type" value="Genomic_DNA"/>
</dbReference>
<feature type="region of interest" description="Disordered" evidence="1">
    <location>
        <begin position="1"/>
        <end position="27"/>
    </location>
</feature>